<accession>A0A150J8R2</accession>
<organism evidence="9 10">
    <name type="scientific">Candidatus Methanofastidiosum methylothiophilum</name>
    <dbReference type="NCBI Taxonomy" id="1705564"/>
    <lineage>
        <taxon>Archaea</taxon>
        <taxon>Methanobacteriati</taxon>
        <taxon>Methanobacteriota</taxon>
        <taxon>Stenosarchaea group</taxon>
        <taxon>Candidatus Methanofastidiosia</taxon>
        <taxon>Candidatus Methanofastidiosales</taxon>
        <taxon>Candidatus Methanofastidiosaceae</taxon>
        <taxon>Candidatus Methanofastidiosum</taxon>
    </lineage>
</organism>
<dbReference type="PANTHER" id="PTHR43806:SF11">
    <property type="entry name" value="CEREVISIN-RELATED"/>
    <property type="match status" value="1"/>
</dbReference>
<dbReference type="InterPro" id="IPR036852">
    <property type="entry name" value="Peptidase_S8/S53_dom_sf"/>
</dbReference>
<evidence type="ECO:0000259" key="8">
    <source>
        <dbReference type="Pfam" id="PF00082"/>
    </source>
</evidence>
<dbReference type="EC" id="3.4.21.-" evidence="9"/>
<gene>
    <name evidence="9" type="primary">pls_1</name>
    <name evidence="9" type="ORF">AMQ74_00352</name>
</gene>
<dbReference type="PRINTS" id="PR00723">
    <property type="entry name" value="SUBTILISIN"/>
</dbReference>
<evidence type="ECO:0000256" key="2">
    <source>
        <dbReference type="ARBA" id="ARBA00022670"/>
    </source>
</evidence>
<protein>
    <submittedName>
        <fullName evidence="9">Pyrolysin</fullName>
        <ecNumber evidence="9">3.4.21.-</ecNumber>
    </submittedName>
</protein>
<feature type="domain" description="Peptidase S8/S53" evidence="8">
    <location>
        <begin position="129"/>
        <end position="421"/>
    </location>
</feature>
<dbReference type="Gene3D" id="3.40.50.200">
    <property type="entry name" value="Peptidase S8/S53 domain"/>
    <property type="match status" value="1"/>
</dbReference>
<reference evidence="9 10" key="1">
    <citation type="journal article" date="2016" name="ISME J.">
        <title>Chasing the elusive Euryarchaeota class WSA2: genomes reveal a uniquely fastidious methyl-reducing methanogen.</title>
        <authorList>
            <person name="Nobu M.K."/>
            <person name="Narihiro T."/>
            <person name="Kuroda K."/>
            <person name="Mei R."/>
            <person name="Liu W.T."/>
        </authorList>
    </citation>
    <scope>NUCLEOTIDE SEQUENCE [LARGE SCALE GENOMIC DNA]</scope>
    <source>
        <strain evidence="9">U1lsi0528_Bin089</strain>
    </source>
</reference>
<dbReference type="InterPro" id="IPR000209">
    <property type="entry name" value="Peptidase_S8/S53_dom"/>
</dbReference>
<comment type="similarity">
    <text evidence="1 6 7">Belongs to the peptidase S8 family.</text>
</comment>
<dbReference type="InterPro" id="IPR023827">
    <property type="entry name" value="Peptidase_S8_Asp-AS"/>
</dbReference>
<dbReference type="GO" id="GO:0006508">
    <property type="term" value="P:proteolysis"/>
    <property type="evidence" value="ECO:0007669"/>
    <property type="project" value="UniProtKB-KW"/>
</dbReference>
<evidence type="ECO:0000256" key="7">
    <source>
        <dbReference type="RuleBase" id="RU003355"/>
    </source>
</evidence>
<sequence length="457" mass="49309">MKKYLTMIFVAIILVSIAPTFGEDTNWDKMDNIVKEKVQNGEGSIDVILEFVEINETTRKIVTEMGGTIISEFPSINSLATILSSEQIKTISQNSLVIFIHSVNQGQYYGFMSNDTMNTTSVKNLGYSGNGVTVVIIDSGLRSTHQEFTNTNILYTWDFVNNNSVVSDDTVGHGTMVASCIFGNYYTTQSFSQDYPAYTIPATSSNKLGVSPKANLIFLQNLLGGSPNTLASLDAMEWCIANKNKYNIRVVNMSFGLGSIPNGNSPESKLADRMVDSGIVVVVSAGNYGPGSGTIGTPGDARNVITVGGIKDRTLSATVYSRLSPYQMYCVTPLGNCSSRGPTSDGRVKPDVVAPAESVIVATFSADTSYGIASGTSFASPYTTGTCALILQRHPNWTPYQVKEALMRTATPLGFGQYDQGAGLVNAQKAIAYRQSFERSSAIPKILEILKKNKETN</sequence>
<comment type="caution">
    <text evidence="9">The sequence shown here is derived from an EMBL/GenBank/DDBJ whole genome shotgun (WGS) entry which is preliminary data.</text>
</comment>
<keyword evidence="2 6" id="KW-0645">Protease</keyword>
<dbReference type="PANTHER" id="PTHR43806">
    <property type="entry name" value="PEPTIDASE S8"/>
    <property type="match status" value="1"/>
</dbReference>
<dbReference type="SUPFAM" id="SSF52743">
    <property type="entry name" value="Subtilisin-like"/>
    <property type="match status" value="1"/>
</dbReference>
<evidence type="ECO:0000256" key="5">
    <source>
        <dbReference type="PIRSR" id="PIRSR615500-1"/>
    </source>
</evidence>
<feature type="active site" description="Charge relay system" evidence="5 6">
    <location>
        <position position="138"/>
    </location>
</feature>
<dbReference type="Pfam" id="PF00082">
    <property type="entry name" value="Peptidase_S8"/>
    <property type="match status" value="1"/>
</dbReference>
<evidence type="ECO:0000256" key="4">
    <source>
        <dbReference type="ARBA" id="ARBA00022825"/>
    </source>
</evidence>
<dbReference type="InterPro" id="IPR015500">
    <property type="entry name" value="Peptidase_S8_subtilisin-rel"/>
</dbReference>
<keyword evidence="3 6" id="KW-0378">Hydrolase</keyword>
<dbReference type="PROSITE" id="PS00136">
    <property type="entry name" value="SUBTILASE_ASP"/>
    <property type="match status" value="1"/>
</dbReference>
<proteinExistence type="inferred from homology"/>
<evidence type="ECO:0000256" key="1">
    <source>
        <dbReference type="ARBA" id="ARBA00011073"/>
    </source>
</evidence>
<dbReference type="GO" id="GO:0004252">
    <property type="term" value="F:serine-type endopeptidase activity"/>
    <property type="evidence" value="ECO:0007669"/>
    <property type="project" value="UniProtKB-UniRule"/>
</dbReference>
<keyword evidence="4 6" id="KW-0720">Serine protease</keyword>
<dbReference type="InterPro" id="IPR023828">
    <property type="entry name" value="Peptidase_S8_Ser-AS"/>
</dbReference>
<dbReference type="PROSITE" id="PS51892">
    <property type="entry name" value="SUBTILASE"/>
    <property type="match status" value="1"/>
</dbReference>
<feature type="active site" description="Charge relay system" evidence="5 6">
    <location>
        <position position="377"/>
    </location>
</feature>
<evidence type="ECO:0000313" key="10">
    <source>
        <dbReference type="Proteomes" id="UP000075578"/>
    </source>
</evidence>
<evidence type="ECO:0000256" key="3">
    <source>
        <dbReference type="ARBA" id="ARBA00022801"/>
    </source>
</evidence>
<name>A0A150J8R2_9EURY</name>
<feature type="active site" description="Charge relay system" evidence="5 6">
    <location>
        <position position="173"/>
    </location>
</feature>
<dbReference type="PATRIC" id="fig|1705564.3.peg.354"/>
<evidence type="ECO:0000256" key="6">
    <source>
        <dbReference type="PROSITE-ProRule" id="PRU01240"/>
    </source>
</evidence>
<dbReference type="EMBL" id="LNGD01000011">
    <property type="protein sequence ID" value="KYC53609.1"/>
    <property type="molecule type" value="Genomic_DNA"/>
</dbReference>
<dbReference type="InterPro" id="IPR050131">
    <property type="entry name" value="Peptidase_S8_subtilisin-like"/>
</dbReference>
<dbReference type="PROSITE" id="PS00138">
    <property type="entry name" value="SUBTILASE_SER"/>
    <property type="match status" value="1"/>
</dbReference>
<dbReference type="Proteomes" id="UP000075578">
    <property type="component" value="Unassembled WGS sequence"/>
</dbReference>
<evidence type="ECO:0000313" key="9">
    <source>
        <dbReference type="EMBL" id="KYC53609.1"/>
    </source>
</evidence>
<dbReference type="AlphaFoldDB" id="A0A150J8R2"/>